<sequence>MKKKEYSAGAVKLSFWFMEFRKVICLLNQGKTFEEIKVLNRKQNIFGASTVDRADTIYNTVVARIQCLSSSFYTVFLHSDIATQKLFVLTAVMAHDTLFFDFVYEIIREKMIIGINEYADSDIRIFFKNKQVQSKKVACWTDATLARLGRCYKTMLFEAGMTDKGKTVRVIYKPILDAPFRQWLTGNGMELVMNALAGVR</sequence>
<dbReference type="STRING" id="349095.SAMN05660299_02432"/>
<protein>
    <submittedName>
        <fullName evidence="1">Putative inner membrane protein</fullName>
    </submittedName>
</protein>
<dbReference type="InterPro" id="IPR014948">
    <property type="entry name" value="BrxA"/>
</dbReference>
<accession>A0A1H0A2E0</accession>
<dbReference type="RefSeq" id="WP_091652344.1">
    <property type="nucleotide sequence ID" value="NZ_FNHQ01000034.1"/>
</dbReference>
<dbReference type="Pfam" id="PF08849">
    <property type="entry name" value="BrxA"/>
    <property type="match status" value="1"/>
</dbReference>
<proteinExistence type="predicted"/>
<gene>
    <name evidence="1" type="ORF">SAMN05660299_02432</name>
</gene>
<dbReference type="AlphaFoldDB" id="A0A1H0A2E0"/>
<evidence type="ECO:0000313" key="2">
    <source>
        <dbReference type="Proteomes" id="UP000199309"/>
    </source>
</evidence>
<dbReference type="Proteomes" id="UP000199309">
    <property type="component" value="Unassembled WGS sequence"/>
</dbReference>
<name>A0A1H0A2E0_9FIRM</name>
<keyword evidence="2" id="KW-1185">Reference proteome</keyword>
<evidence type="ECO:0000313" key="1">
    <source>
        <dbReference type="EMBL" id="SDN26836.1"/>
    </source>
</evidence>
<dbReference type="EMBL" id="FNHQ01000034">
    <property type="protein sequence ID" value="SDN26836.1"/>
    <property type="molecule type" value="Genomic_DNA"/>
</dbReference>
<dbReference type="InterPro" id="IPR023137">
    <property type="entry name" value="BrxA_sf"/>
</dbReference>
<dbReference type="Gene3D" id="1.10.3540.10">
    <property type="entry name" value="uncharacterized protein from magnetospirillum magneticum domain"/>
    <property type="match status" value="1"/>
</dbReference>
<organism evidence="1 2">
    <name type="scientific">Megasphaera paucivorans</name>
    <dbReference type="NCBI Taxonomy" id="349095"/>
    <lineage>
        <taxon>Bacteria</taxon>
        <taxon>Bacillati</taxon>
        <taxon>Bacillota</taxon>
        <taxon>Negativicutes</taxon>
        <taxon>Veillonellales</taxon>
        <taxon>Veillonellaceae</taxon>
        <taxon>Megasphaera</taxon>
    </lineage>
</organism>
<dbReference type="OrthoDB" id="3078533at2"/>
<reference evidence="1 2" key="1">
    <citation type="submission" date="2016-10" db="EMBL/GenBank/DDBJ databases">
        <authorList>
            <person name="de Groot N.N."/>
        </authorList>
    </citation>
    <scope>NUCLEOTIDE SEQUENCE [LARGE SCALE GENOMIC DNA]</scope>
    <source>
        <strain evidence="1 2">DSM 16981</strain>
    </source>
</reference>